<feature type="region of interest" description="Disordered" evidence="1">
    <location>
        <begin position="48"/>
        <end position="77"/>
    </location>
</feature>
<keyword evidence="2" id="KW-0472">Membrane</keyword>
<keyword evidence="4" id="KW-1185">Reference proteome</keyword>
<protein>
    <submittedName>
        <fullName evidence="3">Uncharacterized protein</fullName>
    </submittedName>
</protein>
<reference evidence="4" key="1">
    <citation type="journal article" date="2019" name="Int. J. Syst. Evol. Microbiol.">
        <title>The Global Catalogue of Microorganisms (GCM) 10K type strain sequencing project: providing services to taxonomists for standard genome sequencing and annotation.</title>
        <authorList>
            <consortium name="The Broad Institute Genomics Platform"/>
            <consortium name="The Broad Institute Genome Sequencing Center for Infectious Disease"/>
            <person name="Wu L."/>
            <person name="Ma J."/>
        </authorList>
    </citation>
    <scope>NUCLEOTIDE SEQUENCE [LARGE SCALE GENOMIC DNA]</scope>
    <source>
        <strain evidence="4">CCUG 49339</strain>
    </source>
</reference>
<evidence type="ECO:0000256" key="2">
    <source>
        <dbReference type="SAM" id="Phobius"/>
    </source>
</evidence>
<feature type="compositionally biased region" description="Basic and acidic residues" evidence="1">
    <location>
        <begin position="59"/>
        <end position="75"/>
    </location>
</feature>
<dbReference type="RefSeq" id="WP_377930832.1">
    <property type="nucleotide sequence ID" value="NZ_JBHUEM010000055.1"/>
</dbReference>
<evidence type="ECO:0000313" key="3">
    <source>
        <dbReference type="EMBL" id="MFD1739593.1"/>
    </source>
</evidence>
<dbReference type="Proteomes" id="UP001597214">
    <property type="component" value="Unassembled WGS sequence"/>
</dbReference>
<organism evidence="3 4">
    <name type="scientific">Bacillus salitolerans</name>
    <dbReference type="NCBI Taxonomy" id="1437434"/>
    <lineage>
        <taxon>Bacteria</taxon>
        <taxon>Bacillati</taxon>
        <taxon>Bacillota</taxon>
        <taxon>Bacilli</taxon>
        <taxon>Bacillales</taxon>
        <taxon>Bacillaceae</taxon>
        <taxon>Bacillus</taxon>
    </lineage>
</organism>
<comment type="caution">
    <text evidence="3">The sequence shown here is derived from an EMBL/GenBank/DDBJ whole genome shotgun (WGS) entry which is preliminary data.</text>
</comment>
<evidence type="ECO:0000256" key="1">
    <source>
        <dbReference type="SAM" id="MobiDB-lite"/>
    </source>
</evidence>
<feature type="region of interest" description="Disordered" evidence="1">
    <location>
        <begin position="1"/>
        <end position="21"/>
    </location>
</feature>
<sequence>MSKSLNSKNGTENRPPSPPRWVKISGIIAIAIIFMVVIILFIHGGQHGPSRHGLGNHGTEGELRKQIGQNFEREQSTPIVVRKTFGGRYS</sequence>
<feature type="compositionally biased region" description="Polar residues" evidence="1">
    <location>
        <begin position="1"/>
        <end position="14"/>
    </location>
</feature>
<proteinExistence type="predicted"/>
<feature type="transmembrane region" description="Helical" evidence="2">
    <location>
        <begin position="20"/>
        <end position="42"/>
    </location>
</feature>
<name>A0ABW4LWX2_9BACI</name>
<gene>
    <name evidence="3" type="ORF">ACFSCX_24220</name>
</gene>
<dbReference type="EMBL" id="JBHUEM010000055">
    <property type="protein sequence ID" value="MFD1739593.1"/>
    <property type="molecule type" value="Genomic_DNA"/>
</dbReference>
<evidence type="ECO:0000313" key="4">
    <source>
        <dbReference type="Proteomes" id="UP001597214"/>
    </source>
</evidence>
<keyword evidence="2" id="KW-1133">Transmembrane helix</keyword>
<accession>A0ABW4LWX2</accession>
<keyword evidence="2" id="KW-0812">Transmembrane</keyword>